<dbReference type="EMBL" id="CM009751">
    <property type="protein sequence ID" value="PUZ64528.1"/>
    <property type="molecule type" value="Genomic_DNA"/>
</dbReference>
<dbReference type="AlphaFoldDB" id="A0A2T7E9L4"/>
<organism evidence="1 2">
    <name type="scientific">Panicum hallii var. hallii</name>
    <dbReference type="NCBI Taxonomy" id="1504633"/>
    <lineage>
        <taxon>Eukaryota</taxon>
        <taxon>Viridiplantae</taxon>
        <taxon>Streptophyta</taxon>
        <taxon>Embryophyta</taxon>
        <taxon>Tracheophyta</taxon>
        <taxon>Spermatophyta</taxon>
        <taxon>Magnoliopsida</taxon>
        <taxon>Liliopsida</taxon>
        <taxon>Poales</taxon>
        <taxon>Poaceae</taxon>
        <taxon>PACMAD clade</taxon>
        <taxon>Panicoideae</taxon>
        <taxon>Panicodae</taxon>
        <taxon>Paniceae</taxon>
        <taxon>Panicinae</taxon>
        <taxon>Panicum</taxon>
        <taxon>Panicum sect. Panicum</taxon>
    </lineage>
</organism>
<proteinExistence type="predicted"/>
<evidence type="ECO:0000313" key="2">
    <source>
        <dbReference type="Proteomes" id="UP000244336"/>
    </source>
</evidence>
<sequence>MQGGKVASASSLHCIIQASSCQVHFLIDFPAENGWHDKHYIFPIVCKILIA</sequence>
<keyword evidence="2" id="KW-1185">Reference proteome</keyword>
<dbReference type="Gramene" id="PUZ64528">
    <property type="protein sequence ID" value="PUZ64528"/>
    <property type="gene ID" value="GQ55_3G149800"/>
</dbReference>
<gene>
    <name evidence="1" type="ORF">GQ55_3G149800</name>
</gene>
<name>A0A2T7E9L4_9POAL</name>
<dbReference type="Proteomes" id="UP000244336">
    <property type="component" value="Chromosome 3"/>
</dbReference>
<evidence type="ECO:0000313" key="1">
    <source>
        <dbReference type="EMBL" id="PUZ64528.1"/>
    </source>
</evidence>
<protein>
    <submittedName>
        <fullName evidence="1">Uncharacterized protein</fullName>
    </submittedName>
</protein>
<accession>A0A2T7E9L4</accession>
<reference evidence="1 2" key="1">
    <citation type="submission" date="2018-04" db="EMBL/GenBank/DDBJ databases">
        <title>WGS assembly of Panicum hallii var. hallii HAL2.</title>
        <authorList>
            <person name="Lovell J."/>
            <person name="Jenkins J."/>
            <person name="Lowry D."/>
            <person name="Mamidi S."/>
            <person name="Sreedasyam A."/>
            <person name="Weng X."/>
            <person name="Barry K."/>
            <person name="Bonette J."/>
            <person name="Campitelli B."/>
            <person name="Daum C."/>
            <person name="Gordon S."/>
            <person name="Gould B."/>
            <person name="Lipzen A."/>
            <person name="MacQueen A."/>
            <person name="Palacio-Mejia J."/>
            <person name="Plott C."/>
            <person name="Shakirov E."/>
            <person name="Shu S."/>
            <person name="Yoshinaga Y."/>
            <person name="Zane M."/>
            <person name="Rokhsar D."/>
            <person name="Grimwood J."/>
            <person name="Schmutz J."/>
            <person name="Juenger T."/>
        </authorList>
    </citation>
    <scope>NUCLEOTIDE SEQUENCE [LARGE SCALE GENOMIC DNA]</scope>
    <source>
        <strain evidence="2">cv. HAL2</strain>
    </source>
</reference>